<dbReference type="AlphaFoldDB" id="A0A011N7G8"/>
<accession>A0A011N7G8</accession>
<dbReference type="STRING" id="1454003.AW10_03012"/>
<organism evidence="1 2">
    <name type="scientific">Candidatus Accumulibacter appositus</name>
    <dbReference type="NCBI Taxonomy" id="1454003"/>
    <lineage>
        <taxon>Bacteria</taxon>
        <taxon>Pseudomonadati</taxon>
        <taxon>Pseudomonadota</taxon>
        <taxon>Betaproteobacteria</taxon>
        <taxon>Candidatus Accumulibacter</taxon>
    </lineage>
</organism>
<sequence length="112" mass="12016">MTKTQIALSNLSIAKLTTEELAQRLRNRPQTARAAYCRAGHYLGMVPTKLPSGRLLWDAGEVEALLAGEAVQADTAAIDEHFARKAANPAKLPEHIARKVAAKCLIAGEVAN</sequence>
<dbReference type="Proteomes" id="UP000021816">
    <property type="component" value="Unassembled WGS sequence"/>
</dbReference>
<evidence type="ECO:0008006" key="3">
    <source>
        <dbReference type="Google" id="ProtNLM"/>
    </source>
</evidence>
<evidence type="ECO:0000313" key="1">
    <source>
        <dbReference type="EMBL" id="EXI78528.1"/>
    </source>
</evidence>
<proteinExistence type="predicted"/>
<name>A0A011N7G8_9PROT</name>
<dbReference type="EMBL" id="JEMX01000068">
    <property type="protein sequence ID" value="EXI78528.1"/>
    <property type="molecule type" value="Genomic_DNA"/>
</dbReference>
<comment type="caution">
    <text evidence="1">The sequence shown here is derived from an EMBL/GenBank/DDBJ whole genome shotgun (WGS) entry which is preliminary data.</text>
</comment>
<evidence type="ECO:0000313" key="2">
    <source>
        <dbReference type="Proteomes" id="UP000021816"/>
    </source>
</evidence>
<protein>
    <recommendedName>
        <fullName evidence="3">DNA-binding protein</fullName>
    </recommendedName>
</protein>
<gene>
    <name evidence="1" type="ORF">AW10_03012</name>
</gene>
<reference evidence="1 2" key="1">
    <citation type="submission" date="2014-02" db="EMBL/GenBank/DDBJ databases">
        <title>Expanding our view of genomic diversity in Candidatus Accumulibacter clades.</title>
        <authorList>
            <person name="Skennerton C.T."/>
            <person name="Barr J.J."/>
            <person name="Slater F.R."/>
            <person name="Bond P.L."/>
            <person name="Tyson G.W."/>
        </authorList>
    </citation>
    <scope>NUCLEOTIDE SEQUENCE [LARGE SCALE GENOMIC DNA]</scope>
    <source>
        <strain evidence="2">BA-92</strain>
    </source>
</reference>